<dbReference type="PATRIC" id="fig|1299321.3.peg.3336"/>
<comment type="caution">
    <text evidence="2">The sequence shown here is derived from an EMBL/GenBank/DDBJ whole genome shotgun (WGS) entry which is preliminary data.</text>
</comment>
<dbReference type="InterPro" id="IPR013325">
    <property type="entry name" value="RNA_pol_sigma_r2"/>
</dbReference>
<name>X8DTG1_9MYCO</name>
<evidence type="ECO:0000259" key="1">
    <source>
        <dbReference type="Pfam" id="PF04542"/>
    </source>
</evidence>
<dbReference type="AlphaFoldDB" id="X8DTG1"/>
<protein>
    <submittedName>
        <fullName evidence="2">Sigma-70 region 2 family protein</fullName>
    </submittedName>
</protein>
<evidence type="ECO:0000313" key="2">
    <source>
        <dbReference type="EMBL" id="EUA71271.1"/>
    </source>
</evidence>
<dbReference type="Gene3D" id="1.10.1740.10">
    <property type="match status" value="1"/>
</dbReference>
<dbReference type="EMBL" id="JAOJ01000002">
    <property type="protein sequence ID" value="EUA71271.1"/>
    <property type="molecule type" value="Genomic_DNA"/>
</dbReference>
<dbReference type="InterPro" id="IPR052704">
    <property type="entry name" value="ECF_Sigma-70_Domain"/>
</dbReference>
<accession>X8DTG1</accession>
<evidence type="ECO:0000313" key="3">
    <source>
        <dbReference type="Proteomes" id="UP000023351"/>
    </source>
</evidence>
<dbReference type="GO" id="GO:0006352">
    <property type="term" value="P:DNA-templated transcription initiation"/>
    <property type="evidence" value="ECO:0007669"/>
    <property type="project" value="InterPro"/>
</dbReference>
<dbReference type="InterPro" id="IPR007627">
    <property type="entry name" value="RNA_pol_sigma70_r2"/>
</dbReference>
<dbReference type="PANTHER" id="PTHR30173:SF43">
    <property type="entry name" value="ECF RNA POLYMERASE SIGMA FACTOR SIGI-RELATED"/>
    <property type="match status" value="1"/>
</dbReference>
<organism evidence="2 3">
    <name type="scientific">Mycobacteroides abscessus subsp. bolletii 1513</name>
    <dbReference type="NCBI Taxonomy" id="1299321"/>
    <lineage>
        <taxon>Bacteria</taxon>
        <taxon>Bacillati</taxon>
        <taxon>Actinomycetota</taxon>
        <taxon>Actinomycetes</taxon>
        <taxon>Mycobacteriales</taxon>
        <taxon>Mycobacteriaceae</taxon>
        <taxon>Mycobacteroides</taxon>
        <taxon>Mycobacteroides abscessus</taxon>
    </lineage>
</organism>
<feature type="domain" description="RNA polymerase sigma-70 region 2" evidence="1">
    <location>
        <begin position="16"/>
        <end position="78"/>
    </location>
</feature>
<dbReference type="Proteomes" id="UP000023351">
    <property type="component" value="Unassembled WGS sequence"/>
</dbReference>
<dbReference type="Pfam" id="PF04542">
    <property type="entry name" value="Sigma70_r2"/>
    <property type="match status" value="1"/>
</dbReference>
<dbReference type="SUPFAM" id="SSF88946">
    <property type="entry name" value="Sigma2 domain of RNA polymerase sigma factors"/>
    <property type="match status" value="1"/>
</dbReference>
<dbReference type="GO" id="GO:0016987">
    <property type="term" value="F:sigma factor activity"/>
    <property type="evidence" value="ECO:0007669"/>
    <property type="project" value="TreeGrafter"/>
</dbReference>
<sequence length="124" mass="14522">MSSSSTHDALVTAAWREHYPYLVNLAYQMLGDIGDAEDAVQEAFVRLARAEETEIDEPRAWLSVVVGRLCLDQLRSARMRRERTGSHPWWNPLPRCMFRRLPIRPIGSRWMMRYAVPCWRCCAR</sequence>
<reference evidence="2 3" key="1">
    <citation type="submission" date="2013-12" db="EMBL/GenBank/DDBJ databases">
        <authorList>
            <person name="Zelazny A."/>
            <person name="Olivier K."/>
            <person name="Holland S."/>
            <person name="Lenaerts A."/>
            <person name="Ordway D."/>
            <person name="DeGroote M.A."/>
            <person name="Parker T."/>
            <person name="Sizemore C."/>
            <person name="Tallon L.J."/>
            <person name="Sadzewicz L.K."/>
            <person name="Sengamalay N."/>
            <person name="Fraser C.M."/>
            <person name="Hine E."/>
            <person name="Shefchek K.A."/>
            <person name="Das S.P."/>
            <person name="Tettelin H."/>
        </authorList>
    </citation>
    <scope>NUCLEOTIDE SEQUENCE [LARGE SCALE GENOMIC DNA]</scope>
    <source>
        <strain evidence="2 3">1513</strain>
    </source>
</reference>
<proteinExistence type="predicted"/>
<dbReference type="PANTHER" id="PTHR30173">
    <property type="entry name" value="SIGMA 19 FACTOR"/>
    <property type="match status" value="1"/>
</dbReference>
<gene>
    <name evidence="2" type="ORF">I540_3474</name>
</gene>